<sequence length="562" mass="58055">MHFSKVLIPFTAAFFLSACGGGDSNDRSLCAENSTGCTGGSSGDGSGVDGPIEEETVNSIGSGSGAAFQEGVLTISPSNLLAGGKATIKLNIVDSNTHALSTKESTIEFTSTCAGQSPAKATIDTPITASGGVATTTYQAKGCTGQDIITATLAESTSKATGIITVELPVIGGVDFTSVTPAIIALKGFGTSSLPSSSKVVFKLVDENGNPVEGQSVNFTPSSTLGGISLTPTSDISDINGEVETTVNSGSVNTTVRVLANLEDTAFSSSSDPIVMYSGLPTQNHFSDSADLHNPRGFDVDGTNVRINIRAADQFGNLAPDGTNVSFITVGGAIEGSCTISNGGCSAIWTSQDPRPTDGIVRILIRSTGQENYTDSNSNGIYDIGETIITSLDEAFLDLNDNEAWDPDEFFSDFNNDSSFTPKADPSKYQGASCSEPAKSEGHCASLIEVREQVNLCMSGDKTNILSSPTTISLSGTPTSHSITFADNNGLTPSSTTSISLTTDNGAFVSGGTINIPNECKKTGFTHSFIMKADDSPSTGQITIKVTNADRTETFGFIEVTD</sequence>
<accession>A0ABY6N0L0</accession>
<dbReference type="RefSeq" id="WP_265047125.1">
    <property type="nucleotide sequence ID" value="NZ_CP100390.1"/>
</dbReference>
<dbReference type="EMBL" id="CP100390">
    <property type="protein sequence ID" value="UZE95636.1"/>
    <property type="molecule type" value="Genomic_DNA"/>
</dbReference>
<evidence type="ECO:0000313" key="2">
    <source>
        <dbReference type="Proteomes" id="UP001163739"/>
    </source>
</evidence>
<keyword evidence="2" id="KW-1185">Reference proteome</keyword>
<dbReference type="Proteomes" id="UP001163739">
    <property type="component" value="Chromosome"/>
</dbReference>
<protein>
    <submittedName>
        <fullName evidence="1">Ig-like domain-containing protein</fullName>
    </submittedName>
</protein>
<evidence type="ECO:0000313" key="1">
    <source>
        <dbReference type="EMBL" id="UZE95636.1"/>
    </source>
</evidence>
<gene>
    <name evidence="1" type="ORF">NKI27_16475</name>
</gene>
<dbReference type="InterPro" id="IPR008964">
    <property type="entry name" value="Invasin/intimin_cell_adhesion"/>
</dbReference>
<proteinExistence type="predicted"/>
<dbReference type="SUPFAM" id="SSF49373">
    <property type="entry name" value="Invasin/intimin cell-adhesion fragments"/>
    <property type="match status" value="1"/>
</dbReference>
<dbReference type="Gene3D" id="2.60.40.10">
    <property type="entry name" value="Immunoglobulins"/>
    <property type="match status" value="2"/>
</dbReference>
<reference evidence="1" key="1">
    <citation type="submission" date="2022-06" db="EMBL/GenBank/DDBJ databases">
        <title>Alkalimarinus sp. nov., isolated from gut of a Alitta virens.</title>
        <authorList>
            <person name="Yang A.I."/>
            <person name="Shin N.-R."/>
        </authorList>
    </citation>
    <scope>NUCLEOTIDE SEQUENCE</scope>
    <source>
        <strain evidence="1">A2M4</strain>
    </source>
</reference>
<name>A0ABY6N0L0_9ALTE</name>
<organism evidence="1 2">
    <name type="scientific">Alkalimarinus alittae</name>
    <dbReference type="NCBI Taxonomy" id="2961619"/>
    <lineage>
        <taxon>Bacteria</taxon>
        <taxon>Pseudomonadati</taxon>
        <taxon>Pseudomonadota</taxon>
        <taxon>Gammaproteobacteria</taxon>
        <taxon>Alteromonadales</taxon>
        <taxon>Alteromonadaceae</taxon>
        <taxon>Alkalimarinus</taxon>
    </lineage>
</organism>
<dbReference type="PROSITE" id="PS51257">
    <property type="entry name" value="PROKAR_LIPOPROTEIN"/>
    <property type="match status" value="1"/>
</dbReference>
<dbReference type="InterPro" id="IPR013783">
    <property type="entry name" value="Ig-like_fold"/>
</dbReference>